<evidence type="ECO:0000313" key="1">
    <source>
        <dbReference type="EMBL" id="KAG2592578.1"/>
    </source>
</evidence>
<keyword evidence="2" id="KW-1185">Reference proteome</keyword>
<accession>A0A8T0S660</accession>
<dbReference type="SUPFAM" id="SSF50494">
    <property type="entry name" value="Trypsin-like serine proteases"/>
    <property type="match status" value="1"/>
</dbReference>
<dbReference type="Pfam" id="PF13365">
    <property type="entry name" value="Trypsin_2"/>
    <property type="match status" value="1"/>
</dbReference>
<dbReference type="InterPro" id="IPR009003">
    <property type="entry name" value="Peptidase_S1_PA"/>
</dbReference>
<proteinExistence type="predicted"/>
<dbReference type="PANTHER" id="PTHR36141:SF4">
    <property type="entry name" value="OS08G0148566 PROTEIN"/>
    <property type="match status" value="1"/>
</dbReference>
<comment type="caution">
    <text evidence="1">The sequence shown here is derived from an EMBL/GenBank/DDBJ whole genome shotgun (WGS) entry which is preliminary data.</text>
</comment>
<dbReference type="PANTHER" id="PTHR36141">
    <property type="entry name" value="OS08G0148500 PROTEIN"/>
    <property type="match status" value="1"/>
</dbReference>
<protein>
    <submittedName>
        <fullName evidence="1">Uncharacterized protein</fullName>
    </submittedName>
</protein>
<organism evidence="1 2">
    <name type="scientific">Panicum virgatum</name>
    <name type="common">Blackwell switchgrass</name>
    <dbReference type="NCBI Taxonomy" id="38727"/>
    <lineage>
        <taxon>Eukaryota</taxon>
        <taxon>Viridiplantae</taxon>
        <taxon>Streptophyta</taxon>
        <taxon>Embryophyta</taxon>
        <taxon>Tracheophyta</taxon>
        <taxon>Spermatophyta</taxon>
        <taxon>Magnoliopsida</taxon>
        <taxon>Liliopsida</taxon>
        <taxon>Poales</taxon>
        <taxon>Poaceae</taxon>
        <taxon>PACMAD clade</taxon>
        <taxon>Panicoideae</taxon>
        <taxon>Panicodae</taxon>
        <taxon>Paniceae</taxon>
        <taxon>Panicinae</taxon>
        <taxon>Panicum</taxon>
        <taxon>Panicum sect. Hiantes</taxon>
    </lineage>
</organism>
<reference evidence="1" key="1">
    <citation type="submission" date="2020-05" db="EMBL/GenBank/DDBJ databases">
        <title>WGS assembly of Panicum virgatum.</title>
        <authorList>
            <person name="Lovell J.T."/>
            <person name="Jenkins J."/>
            <person name="Shu S."/>
            <person name="Juenger T.E."/>
            <person name="Schmutz J."/>
        </authorList>
    </citation>
    <scope>NUCLEOTIDE SEQUENCE</scope>
    <source>
        <strain evidence="1">AP13</strain>
    </source>
</reference>
<dbReference type="Proteomes" id="UP000823388">
    <property type="component" value="Chromosome 5N"/>
</dbReference>
<dbReference type="EMBL" id="CM029046">
    <property type="protein sequence ID" value="KAG2592578.1"/>
    <property type="molecule type" value="Genomic_DNA"/>
</dbReference>
<name>A0A8T0S660_PANVG</name>
<sequence length="280" mass="31759">MAGLIVPNTFSNLAHEYVCKTKTENSLFFLKVSVEPSQIANVLDHLRINLHMTEEEANETVNSCKMVTCFVESETDTDYYVLTCAHAFGDFYSAQVQINCAQINTWFQVLVICQHYKQNMANTFPNLYADPDLDPRIYTPATVSKFDQNKDIMFLRINKDNLYSDNNLIRCEMPHPSLRISRFSPPPLNDVLMVSWPPLRKDTPVIGQVISQSRVYGQITRDQSKGYDMHLTELNICGGDGSSGAPVLNNHGHVVCMYHGRLNSVGYGISREDLHQFLIN</sequence>
<dbReference type="OrthoDB" id="627062at2759"/>
<gene>
    <name evidence="1" type="ORF">PVAP13_5NG609000</name>
</gene>
<dbReference type="AlphaFoldDB" id="A0A8T0S660"/>
<evidence type="ECO:0000313" key="2">
    <source>
        <dbReference type="Proteomes" id="UP000823388"/>
    </source>
</evidence>